<feature type="transmembrane region" description="Helical" evidence="8">
    <location>
        <begin position="293"/>
        <end position="310"/>
    </location>
</feature>
<dbReference type="CDD" id="cd17388">
    <property type="entry name" value="MFS_TetA"/>
    <property type="match status" value="1"/>
</dbReference>
<feature type="transmembrane region" description="Helical" evidence="8">
    <location>
        <begin position="316"/>
        <end position="337"/>
    </location>
</feature>
<feature type="transmembrane region" description="Helical" evidence="8">
    <location>
        <begin position="87"/>
        <end position="106"/>
    </location>
</feature>
<dbReference type="Gene3D" id="1.20.1250.20">
    <property type="entry name" value="MFS general substrate transporter like domains"/>
    <property type="match status" value="1"/>
</dbReference>
<dbReference type="InterPro" id="IPR011701">
    <property type="entry name" value="MFS"/>
</dbReference>
<dbReference type="PROSITE" id="PS50850">
    <property type="entry name" value="MFS"/>
    <property type="match status" value="1"/>
</dbReference>
<proteinExistence type="inferred from homology"/>
<dbReference type="InterPro" id="IPR005829">
    <property type="entry name" value="Sugar_transporter_CS"/>
</dbReference>
<comment type="function">
    <text evidence="1">Resistance to tetracycline by an active tetracycline efflux. This is an energy-dependent process that decreases the accumulation of the antibiotic in whole cells. This protein functions as a metal-tetracycline/H(+) antiporter.</text>
</comment>
<sequence>MLPALQAIRSKQDFHTLVFIAGTVLLNAIGAGLIIPVTPALVAELSQTTIADAALWGGYIAASYAAMQFLFGPAVGAISDRFGRRPVLLISLAVLTIDYLIMTFAGSLWVLFIGRLLAGVASATYATAYAAVSDISHNGKRATRFGMVGAAIGFGFVIGPVIGGTLALFGIRVPFYISAILIAITFVYGLFYMPETLPKAARKAIRWRRANPVGAALDIAQTPVLMWLFIALFLFEMANFVYPAIWPYYTIEAFHWTTAQVGLSLAIVGIGFSSVKGGLIRWIIPRKGEAKTVLYGFFFAVIALLGFAFAPNTLTVILLLPPAALGAMIPPAMIALMSHHVSQDKQGRLQGALTSIIGLTLVLSTLMMTQLFTHFTADGAELYYPGAPFLLAATFMVLAIGPFLIGLKKINGNSQPVALPESTLAE</sequence>
<organism evidence="10 11">
    <name type="scientific">Pseudovibrio denitrificans</name>
    <dbReference type="NCBI Taxonomy" id="258256"/>
    <lineage>
        <taxon>Bacteria</taxon>
        <taxon>Pseudomonadati</taxon>
        <taxon>Pseudomonadota</taxon>
        <taxon>Alphaproteobacteria</taxon>
        <taxon>Hyphomicrobiales</taxon>
        <taxon>Stappiaceae</taxon>
        <taxon>Pseudovibrio</taxon>
    </lineage>
</organism>
<dbReference type="Pfam" id="PF07690">
    <property type="entry name" value="MFS_1"/>
    <property type="match status" value="1"/>
</dbReference>
<feature type="transmembrane region" description="Helical" evidence="8">
    <location>
        <begin position="254"/>
        <end position="272"/>
    </location>
</feature>
<dbReference type="GO" id="GO:0022857">
    <property type="term" value="F:transmembrane transporter activity"/>
    <property type="evidence" value="ECO:0007669"/>
    <property type="project" value="InterPro"/>
</dbReference>
<dbReference type="InterPro" id="IPR036259">
    <property type="entry name" value="MFS_trans_sf"/>
</dbReference>
<protein>
    <submittedName>
        <fullName evidence="10">MFS transporter, DHA1 family, tetracycline resistance protein</fullName>
    </submittedName>
</protein>
<evidence type="ECO:0000259" key="9">
    <source>
        <dbReference type="PROSITE" id="PS50850"/>
    </source>
</evidence>
<accession>A0A1I7DXK6</accession>
<evidence type="ECO:0000256" key="7">
    <source>
        <dbReference type="ARBA" id="ARBA00023136"/>
    </source>
</evidence>
<feature type="transmembrane region" description="Helical" evidence="8">
    <location>
        <begin position="14"/>
        <end position="35"/>
    </location>
</feature>
<dbReference type="EMBL" id="FPBD01000012">
    <property type="protein sequence ID" value="SFU16383.1"/>
    <property type="molecule type" value="Genomic_DNA"/>
</dbReference>
<keyword evidence="6 8" id="KW-1133">Transmembrane helix</keyword>
<comment type="subcellular location">
    <subcellularLocation>
        <location evidence="2">Membrane</location>
        <topology evidence="2">Multi-pass membrane protein</topology>
    </subcellularLocation>
</comment>
<name>A0A1I7DXK6_9HYPH</name>
<feature type="domain" description="Major facilitator superfamily (MFS) profile" evidence="9">
    <location>
        <begin position="16"/>
        <end position="411"/>
    </location>
</feature>
<keyword evidence="5 8" id="KW-0812">Transmembrane</keyword>
<dbReference type="InterPro" id="IPR020846">
    <property type="entry name" value="MFS_dom"/>
</dbReference>
<keyword evidence="11" id="KW-1185">Reference proteome</keyword>
<evidence type="ECO:0000256" key="3">
    <source>
        <dbReference type="ARBA" id="ARBA00007520"/>
    </source>
</evidence>
<keyword evidence="4" id="KW-0813">Transport</keyword>
<dbReference type="PANTHER" id="PTHR23504:SF15">
    <property type="entry name" value="MAJOR FACILITATOR SUPERFAMILY (MFS) PROFILE DOMAIN-CONTAINING PROTEIN"/>
    <property type="match status" value="1"/>
</dbReference>
<evidence type="ECO:0000313" key="10">
    <source>
        <dbReference type="EMBL" id="SFU16383.1"/>
    </source>
</evidence>
<dbReference type="RefSeq" id="WP_054785573.1">
    <property type="nucleotide sequence ID" value="NZ_FPBD01000012.1"/>
</dbReference>
<evidence type="ECO:0000256" key="5">
    <source>
        <dbReference type="ARBA" id="ARBA00022692"/>
    </source>
</evidence>
<dbReference type="PROSITE" id="PS00216">
    <property type="entry name" value="SUGAR_TRANSPORT_1"/>
    <property type="match status" value="1"/>
</dbReference>
<evidence type="ECO:0000256" key="6">
    <source>
        <dbReference type="ARBA" id="ARBA00022989"/>
    </source>
</evidence>
<dbReference type="AlphaFoldDB" id="A0A1I7DXK6"/>
<reference evidence="11" key="1">
    <citation type="submission" date="2016-10" db="EMBL/GenBank/DDBJ databases">
        <authorList>
            <person name="Varghese N."/>
            <person name="Submissions S."/>
        </authorList>
    </citation>
    <scope>NUCLEOTIDE SEQUENCE [LARGE SCALE GENOMIC DNA]</scope>
    <source>
        <strain evidence="11">DSM 17465</strain>
    </source>
</reference>
<feature type="transmembrane region" description="Helical" evidence="8">
    <location>
        <begin position="144"/>
        <end position="169"/>
    </location>
</feature>
<feature type="transmembrane region" description="Helical" evidence="8">
    <location>
        <begin position="175"/>
        <end position="193"/>
    </location>
</feature>
<feature type="transmembrane region" description="Helical" evidence="8">
    <location>
        <begin position="55"/>
        <end position="75"/>
    </location>
</feature>
<evidence type="ECO:0000256" key="1">
    <source>
        <dbReference type="ARBA" id="ARBA00003279"/>
    </source>
</evidence>
<evidence type="ECO:0000256" key="2">
    <source>
        <dbReference type="ARBA" id="ARBA00004141"/>
    </source>
</evidence>
<dbReference type="SUPFAM" id="SSF103473">
    <property type="entry name" value="MFS general substrate transporter"/>
    <property type="match status" value="1"/>
</dbReference>
<evidence type="ECO:0000256" key="4">
    <source>
        <dbReference type="ARBA" id="ARBA00022448"/>
    </source>
</evidence>
<evidence type="ECO:0000256" key="8">
    <source>
        <dbReference type="SAM" id="Phobius"/>
    </source>
</evidence>
<feature type="transmembrane region" description="Helical" evidence="8">
    <location>
        <begin position="389"/>
        <end position="407"/>
    </location>
</feature>
<dbReference type="PANTHER" id="PTHR23504">
    <property type="entry name" value="MAJOR FACILITATOR SUPERFAMILY DOMAIN-CONTAINING PROTEIN 10"/>
    <property type="match status" value="1"/>
</dbReference>
<keyword evidence="7 8" id="KW-0472">Membrane</keyword>
<comment type="similarity">
    <text evidence="3">Belongs to the major facilitator superfamily. TCR/Tet family.</text>
</comment>
<gene>
    <name evidence="10" type="ORF">SAMN05444141_11282</name>
</gene>
<feature type="transmembrane region" description="Helical" evidence="8">
    <location>
        <begin position="112"/>
        <end position="132"/>
    </location>
</feature>
<feature type="transmembrane region" description="Helical" evidence="8">
    <location>
        <begin position="349"/>
        <end position="369"/>
    </location>
</feature>
<dbReference type="InterPro" id="IPR001958">
    <property type="entry name" value="Tet-R_TetA/multi-R_MdtG-like"/>
</dbReference>
<dbReference type="GO" id="GO:0016020">
    <property type="term" value="C:membrane"/>
    <property type="evidence" value="ECO:0007669"/>
    <property type="project" value="UniProtKB-SubCell"/>
</dbReference>
<evidence type="ECO:0000313" key="11">
    <source>
        <dbReference type="Proteomes" id="UP000183371"/>
    </source>
</evidence>
<dbReference type="Proteomes" id="UP000183371">
    <property type="component" value="Unassembled WGS sequence"/>
</dbReference>
<dbReference type="PRINTS" id="PR01035">
    <property type="entry name" value="TCRTETA"/>
</dbReference>